<dbReference type="InterPro" id="IPR006645">
    <property type="entry name" value="NGN-like_dom"/>
</dbReference>
<keyword evidence="3" id="KW-0804">Transcription</keyword>
<dbReference type="Proteomes" id="UP000617628">
    <property type="component" value="Unassembled WGS sequence"/>
</dbReference>
<gene>
    <name evidence="5" type="ORF">JIN87_13735</name>
</gene>
<accession>A0A934RX40</accession>
<evidence type="ECO:0000313" key="6">
    <source>
        <dbReference type="Proteomes" id="UP000617628"/>
    </source>
</evidence>
<dbReference type="InterPro" id="IPR036735">
    <property type="entry name" value="NGN_dom_sf"/>
</dbReference>
<name>A0A934RX40_9BACT</name>
<evidence type="ECO:0000259" key="4">
    <source>
        <dbReference type="SMART" id="SM00738"/>
    </source>
</evidence>
<organism evidence="5 6">
    <name type="scientific">Pelagicoccus mobilis</name>
    <dbReference type="NCBI Taxonomy" id="415221"/>
    <lineage>
        <taxon>Bacteria</taxon>
        <taxon>Pseudomonadati</taxon>
        <taxon>Verrucomicrobiota</taxon>
        <taxon>Opitutia</taxon>
        <taxon>Puniceicoccales</taxon>
        <taxon>Pelagicoccaceae</taxon>
        <taxon>Pelagicoccus</taxon>
    </lineage>
</organism>
<evidence type="ECO:0000256" key="2">
    <source>
        <dbReference type="ARBA" id="ARBA00023015"/>
    </source>
</evidence>
<proteinExistence type="predicted"/>
<dbReference type="Gene3D" id="3.30.70.940">
    <property type="entry name" value="NusG, N-terminal domain"/>
    <property type="match status" value="1"/>
</dbReference>
<keyword evidence="6" id="KW-1185">Reference proteome</keyword>
<dbReference type="PANTHER" id="PTHR30265:SF7">
    <property type="entry name" value="TRANSCRIPTION ANTITERMINATION PROTEIN RFAH"/>
    <property type="match status" value="1"/>
</dbReference>
<dbReference type="EMBL" id="JAENIL010000024">
    <property type="protein sequence ID" value="MBK1877933.1"/>
    <property type="molecule type" value="Genomic_DNA"/>
</dbReference>
<evidence type="ECO:0000256" key="3">
    <source>
        <dbReference type="ARBA" id="ARBA00023163"/>
    </source>
</evidence>
<dbReference type="SUPFAM" id="SSF82679">
    <property type="entry name" value="N-utilization substance G protein NusG, N-terminal domain"/>
    <property type="match status" value="1"/>
</dbReference>
<keyword evidence="2" id="KW-0805">Transcription regulation</keyword>
<dbReference type="Pfam" id="PF02357">
    <property type="entry name" value="NusG"/>
    <property type="match status" value="1"/>
</dbReference>
<dbReference type="SUPFAM" id="SSF50104">
    <property type="entry name" value="Translation proteins SH3-like domain"/>
    <property type="match status" value="1"/>
</dbReference>
<dbReference type="PANTHER" id="PTHR30265">
    <property type="entry name" value="RHO-INTERACTING TRANSCRIPTION TERMINATION FACTOR NUSG"/>
    <property type="match status" value="1"/>
</dbReference>
<comment type="caution">
    <text evidence="5">The sequence shown here is derived from an EMBL/GenBank/DDBJ whole genome shotgun (WGS) entry which is preliminary data.</text>
</comment>
<sequence>MNMEWYCIHTKPQKELSLASYLGDVLGLEVYYPRFRTKKVTRRVKRMVVQPLFPRYLFCRFNLAEHFRSVQFARNSLGPVHCGNSPVAVCSATIERMKEEFGEVLSESPTDTGFCSGDCIRILDGPMQGVTGTVLKNLGAGERVEVLLDFLNCDTRVNIATSRVDLAEF</sequence>
<dbReference type="SMART" id="SM00738">
    <property type="entry name" value="NGN"/>
    <property type="match status" value="1"/>
</dbReference>
<keyword evidence="1" id="KW-0889">Transcription antitermination</keyword>
<dbReference type="GO" id="GO:0005829">
    <property type="term" value="C:cytosol"/>
    <property type="evidence" value="ECO:0007669"/>
    <property type="project" value="TreeGrafter"/>
</dbReference>
<feature type="domain" description="NusG-like N-terminal" evidence="4">
    <location>
        <begin position="2"/>
        <end position="101"/>
    </location>
</feature>
<dbReference type="AlphaFoldDB" id="A0A934RX40"/>
<protein>
    <recommendedName>
        <fullName evidence="4">NusG-like N-terminal domain-containing protein</fullName>
    </recommendedName>
</protein>
<dbReference type="GO" id="GO:0031564">
    <property type="term" value="P:transcription antitermination"/>
    <property type="evidence" value="ECO:0007669"/>
    <property type="project" value="UniProtKB-KW"/>
</dbReference>
<dbReference type="GO" id="GO:0006354">
    <property type="term" value="P:DNA-templated transcription elongation"/>
    <property type="evidence" value="ECO:0007669"/>
    <property type="project" value="InterPro"/>
</dbReference>
<reference evidence="5" key="1">
    <citation type="submission" date="2021-01" db="EMBL/GenBank/DDBJ databases">
        <title>Modified the classification status of verrucomicrobia.</title>
        <authorList>
            <person name="Feng X."/>
        </authorList>
    </citation>
    <scope>NUCLEOTIDE SEQUENCE</scope>
    <source>
        <strain evidence="5">KCTC 13126</strain>
    </source>
</reference>
<evidence type="ECO:0000313" key="5">
    <source>
        <dbReference type="EMBL" id="MBK1877933.1"/>
    </source>
</evidence>
<dbReference type="RefSeq" id="WP_200356146.1">
    <property type="nucleotide sequence ID" value="NZ_JAENIL010000024.1"/>
</dbReference>
<dbReference type="InterPro" id="IPR043425">
    <property type="entry name" value="NusG-like"/>
</dbReference>
<dbReference type="InterPro" id="IPR008991">
    <property type="entry name" value="Translation_prot_SH3-like_sf"/>
</dbReference>
<evidence type="ECO:0000256" key="1">
    <source>
        <dbReference type="ARBA" id="ARBA00022814"/>
    </source>
</evidence>